<comment type="cofactor">
    <cofactor evidence="1">
        <name>Mg(2+)</name>
        <dbReference type="ChEBI" id="CHEBI:18420"/>
    </cofactor>
</comment>
<name>A0A9P3G0W6_9APHY</name>
<keyword evidence="10" id="KW-1133">Transmembrane helix</keyword>
<comment type="similarity">
    <text evidence="4">Belongs to the UPP synthase family.</text>
</comment>
<keyword evidence="6" id="KW-0808">Transferase</keyword>
<reference evidence="14 15" key="1">
    <citation type="submission" date="2021-08" db="EMBL/GenBank/DDBJ databases">
        <title>Draft Genome Sequence of Phanerochaete sordida strain YK-624.</title>
        <authorList>
            <person name="Mori T."/>
            <person name="Dohra H."/>
            <person name="Suzuki T."/>
            <person name="Kawagishi H."/>
            <person name="Hirai H."/>
        </authorList>
    </citation>
    <scope>NUCLEOTIDE SEQUENCE [LARGE SCALE GENOMIC DNA]</scope>
    <source>
        <strain evidence="14 15">YK-624</strain>
    </source>
</reference>
<dbReference type="GO" id="GO:0005789">
    <property type="term" value="C:endoplasmic reticulum membrane"/>
    <property type="evidence" value="ECO:0007669"/>
    <property type="project" value="UniProtKB-SubCell"/>
</dbReference>
<comment type="subcellular location">
    <subcellularLocation>
        <location evidence="2">Endoplasmic reticulum membrane</location>
    </subcellularLocation>
</comment>
<evidence type="ECO:0000256" key="4">
    <source>
        <dbReference type="ARBA" id="ARBA00005432"/>
    </source>
</evidence>
<organism evidence="14 15">
    <name type="scientific">Phanerochaete sordida</name>
    <dbReference type="NCBI Taxonomy" id="48140"/>
    <lineage>
        <taxon>Eukaryota</taxon>
        <taxon>Fungi</taxon>
        <taxon>Dikarya</taxon>
        <taxon>Basidiomycota</taxon>
        <taxon>Agaricomycotina</taxon>
        <taxon>Agaricomycetes</taxon>
        <taxon>Polyporales</taxon>
        <taxon>Phanerochaetaceae</taxon>
        <taxon>Phanerochaete</taxon>
    </lineage>
</organism>
<evidence type="ECO:0000256" key="9">
    <source>
        <dbReference type="ARBA" id="ARBA00022842"/>
    </source>
</evidence>
<evidence type="ECO:0000256" key="13">
    <source>
        <dbReference type="SAM" id="MobiDB-lite"/>
    </source>
</evidence>
<dbReference type="SUPFAM" id="SSF64005">
    <property type="entry name" value="Undecaprenyl diphosphate synthase"/>
    <property type="match status" value="1"/>
</dbReference>
<dbReference type="InterPro" id="IPR036424">
    <property type="entry name" value="UPP_synth-like_sf"/>
</dbReference>
<evidence type="ECO:0000256" key="6">
    <source>
        <dbReference type="ARBA" id="ARBA00022679"/>
    </source>
</evidence>
<evidence type="ECO:0000256" key="3">
    <source>
        <dbReference type="ARBA" id="ARBA00004922"/>
    </source>
</evidence>
<protein>
    <recommendedName>
        <fullName evidence="5">ditrans,polycis-polyprenyl diphosphate synthase [(2E,6E)-farnesyldiphosphate specific]</fullName>
        <ecNumber evidence="5">2.5.1.87</ecNumber>
    </recommendedName>
</protein>
<dbReference type="AlphaFoldDB" id="A0A9P3G0W6"/>
<dbReference type="InterPro" id="IPR038887">
    <property type="entry name" value="Nus1/NgBR"/>
</dbReference>
<feature type="compositionally biased region" description="Basic and acidic residues" evidence="13">
    <location>
        <begin position="164"/>
        <end position="173"/>
    </location>
</feature>
<evidence type="ECO:0000256" key="11">
    <source>
        <dbReference type="ARBA" id="ARBA00023136"/>
    </source>
</evidence>
<evidence type="ECO:0000256" key="10">
    <source>
        <dbReference type="ARBA" id="ARBA00022989"/>
    </source>
</evidence>
<evidence type="ECO:0000256" key="8">
    <source>
        <dbReference type="ARBA" id="ARBA00022824"/>
    </source>
</evidence>
<dbReference type="EC" id="2.5.1.87" evidence="5"/>
<evidence type="ECO:0000256" key="5">
    <source>
        <dbReference type="ARBA" id="ARBA00012596"/>
    </source>
</evidence>
<feature type="compositionally biased region" description="Low complexity" evidence="13">
    <location>
        <begin position="131"/>
        <end position="145"/>
    </location>
</feature>
<accession>A0A9P3G0W6</accession>
<evidence type="ECO:0000313" key="15">
    <source>
        <dbReference type="Proteomes" id="UP000703269"/>
    </source>
</evidence>
<feature type="region of interest" description="Disordered" evidence="13">
    <location>
        <begin position="110"/>
        <end position="173"/>
    </location>
</feature>
<dbReference type="PANTHER" id="PTHR21528:SF0">
    <property type="entry name" value="DEHYDRODOLICHYL DIPHOSPHATE SYNTHASE COMPLEX SUBUNIT NUS1"/>
    <property type="match status" value="1"/>
</dbReference>
<gene>
    <name evidence="14" type="ORF">PsYK624_022610</name>
</gene>
<comment type="caution">
    <text evidence="14">The sequence shown here is derived from an EMBL/GenBank/DDBJ whole genome shotgun (WGS) entry which is preliminary data.</text>
</comment>
<evidence type="ECO:0000256" key="7">
    <source>
        <dbReference type="ARBA" id="ARBA00022692"/>
    </source>
</evidence>
<dbReference type="PANTHER" id="PTHR21528">
    <property type="entry name" value="DEHYDRODOLICHYL DIPHOSPHATE SYNTHASE COMPLEX SUBUNIT NUS1"/>
    <property type="match status" value="1"/>
</dbReference>
<evidence type="ECO:0000256" key="12">
    <source>
        <dbReference type="ARBA" id="ARBA00047353"/>
    </source>
</evidence>
<evidence type="ECO:0000256" key="2">
    <source>
        <dbReference type="ARBA" id="ARBA00004586"/>
    </source>
</evidence>
<dbReference type="Gene3D" id="3.40.1180.10">
    <property type="entry name" value="Decaprenyl diphosphate synthase-like"/>
    <property type="match status" value="1"/>
</dbReference>
<dbReference type="OrthoDB" id="3057168at2759"/>
<dbReference type="GO" id="GO:0045547">
    <property type="term" value="F:ditrans,polycis-polyprenyl diphosphate synthase [(2E,6E)-farnesyl diphosphate specific] activity"/>
    <property type="evidence" value="ECO:0007669"/>
    <property type="project" value="UniProtKB-EC"/>
</dbReference>
<evidence type="ECO:0000313" key="14">
    <source>
        <dbReference type="EMBL" id="GJE86181.1"/>
    </source>
</evidence>
<evidence type="ECO:0000256" key="1">
    <source>
        <dbReference type="ARBA" id="ARBA00001946"/>
    </source>
</evidence>
<dbReference type="Proteomes" id="UP000703269">
    <property type="component" value="Unassembled WGS sequence"/>
</dbReference>
<keyword evidence="7" id="KW-0812">Transmembrane</keyword>
<keyword evidence="8" id="KW-0256">Endoplasmic reticulum</keyword>
<sequence length="311" mass="35052">MSWLASLVLSLFHAVYYVINVFSSLRFSRGRPPKPLEAARKQLPTHLALLFATDRDSALENLDELLLENIQQAISWCRAVGIQRLSVYDREGSLYGSSFELRTRLYKDNTSDDVSEVESEVQYPLTPPPSDSSASSSRSLSPEHSTQPKLHATTIVVSTKAKSHHSEKDGLRHRMGDLKTLAEPPLTLHIISRRSGMPAVAEVASSIARSRPEDPAVTVADLKSVLEGESGFTCPDLMIVHQVTPHKYPKNVLELHGFPPWQMSLTEFYYSEYPPWRIRSTDARSTYVPLTEHEFCRALDQYDAAEMRRGR</sequence>
<keyword evidence="11" id="KW-0472">Membrane</keyword>
<comment type="catalytic activity">
    <reaction evidence="12">
        <text>n isopentenyl diphosphate + (2E,6E)-farnesyl diphosphate = a di-trans,poly-cis-polyprenyl diphosphate + n diphosphate</text>
        <dbReference type="Rhea" id="RHEA:53008"/>
        <dbReference type="Rhea" id="RHEA-COMP:19494"/>
        <dbReference type="ChEBI" id="CHEBI:33019"/>
        <dbReference type="ChEBI" id="CHEBI:128769"/>
        <dbReference type="ChEBI" id="CHEBI:136960"/>
        <dbReference type="ChEBI" id="CHEBI:175763"/>
        <dbReference type="EC" id="2.5.1.87"/>
    </reaction>
</comment>
<keyword evidence="15" id="KW-1185">Reference proteome</keyword>
<dbReference type="GO" id="GO:1904423">
    <property type="term" value="C:dehydrodolichyl diphosphate synthase complex"/>
    <property type="evidence" value="ECO:0007669"/>
    <property type="project" value="InterPro"/>
</dbReference>
<dbReference type="EMBL" id="BPQB01000003">
    <property type="protein sequence ID" value="GJE86181.1"/>
    <property type="molecule type" value="Genomic_DNA"/>
</dbReference>
<comment type="pathway">
    <text evidence="3">Protein modification; protein glycosylation.</text>
</comment>
<proteinExistence type="inferred from homology"/>
<keyword evidence="9" id="KW-0460">Magnesium</keyword>